<evidence type="ECO:0000313" key="1">
    <source>
        <dbReference type="EMBL" id="KAA9356395.1"/>
    </source>
</evidence>
<reference evidence="1 2" key="1">
    <citation type="submission" date="2019-09" db="EMBL/GenBank/DDBJ databases">
        <title>Genome Sequence of Larkinella sp MA1.</title>
        <authorList>
            <person name="Srinivasan S."/>
        </authorList>
    </citation>
    <scope>NUCLEOTIDE SEQUENCE [LARGE SCALE GENOMIC DNA]</scope>
    <source>
        <strain evidence="1 2">MA1</strain>
    </source>
</reference>
<comment type="caution">
    <text evidence="1">The sequence shown here is derived from an EMBL/GenBank/DDBJ whole genome shotgun (WGS) entry which is preliminary data.</text>
</comment>
<evidence type="ECO:0000313" key="2">
    <source>
        <dbReference type="Proteomes" id="UP000326344"/>
    </source>
</evidence>
<dbReference type="AlphaFoldDB" id="A0A5N1JIY0"/>
<gene>
    <name evidence="1" type="ORF">F0P93_01175</name>
</gene>
<organism evidence="1 2">
    <name type="scientific">Larkinella humicola</name>
    <dbReference type="NCBI Taxonomy" id="2607654"/>
    <lineage>
        <taxon>Bacteria</taxon>
        <taxon>Pseudomonadati</taxon>
        <taxon>Bacteroidota</taxon>
        <taxon>Cytophagia</taxon>
        <taxon>Cytophagales</taxon>
        <taxon>Spirosomataceae</taxon>
        <taxon>Larkinella</taxon>
    </lineage>
</organism>
<protein>
    <submittedName>
        <fullName evidence="1">Uncharacterized protein</fullName>
    </submittedName>
</protein>
<accession>A0A5N1JIY0</accession>
<sequence length="84" mass="9816">MRTGTQFTGTLAPNQTHRWFTHSWPVDWHVTWYMMPTSPQSGAPQIDWDIFVERANATHCTYWITVKNLTNAQVTFEGRYAVLN</sequence>
<dbReference type="EMBL" id="VTWS01000001">
    <property type="protein sequence ID" value="KAA9356395.1"/>
    <property type="molecule type" value="Genomic_DNA"/>
</dbReference>
<name>A0A5N1JIY0_9BACT</name>
<keyword evidence="2" id="KW-1185">Reference proteome</keyword>
<dbReference type="RefSeq" id="WP_150874553.1">
    <property type="nucleotide sequence ID" value="NZ_VTWS01000001.1"/>
</dbReference>
<dbReference type="Proteomes" id="UP000326344">
    <property type="component" value="Unassembled WGS sequence"/>
</dbReference>
<proteinExistence type="predicted"/>